<feature type="transmembrane region" description="Helical" evidence="1">
    <location>
        <begin position="163"/>
        <end position="185"/>
    </location>
</feature>
<name>A0A2V4G9T4_SERMA</name>
<proteinExistence type="predicted"/>
<evidence type="ECO:0000256" key="1">
    <source>
        <dbReference type="SAM" id="Phobius"/>
    </source>
</evidence>
<dbReference type="AlphaFoldDB" id="A0A2V4G9T4"/>
<reference evidence="2 3" key="1">
    <citation type="submission" date="2018-05" db="EMBL/GenBank/DDBJ databases">
        <title>Klebsiella quasipneumonaiae provides a window into carbapenemase gene transfer, plasmid rearrangements and nosocomial acquisition from the hospital environment.</title>
        <authorList>
            <person name="Mathers A.J."/>
            <person name="Vegesana K."/>
            <person name="Stoesser N."/>
            <person name="Crook D."/>
            <person name="Vaughan A."/>
            <person name="Barry K."/>
            <person name="Parikh H."/>
            <person name="Sebra R."/>
            <person name="Kotay S."/>
            <person name="Walker A.S."/>
            <person name="Sheppard A.E."/>
        </authorList>
    </citation>
    <scope>NUCLEOTIDE SEQUENCE [LARGE SCALE GENOMIC DNA]</scope>
    <source>
        <strain evidence="2 3">CAV1761</strain>
    </source>
</reference>
<evidence type="ECO:0000313" key="2">
    <source>
        <dbReference type="EMBL" id="AWL70545.1"/>
    </source>
</evidence>
<organism evidence="2 3">
    <name type="scientific">Serratia marcescens</name>
    <dbReference type="NCBI Taxonomy" id="615"/>
    <lineage>
        <taxon>Bacteria</taxon>
        <taxon>Pseudomonadati</taxon>
        <taxon>Pseudomonadota</taxon>
        <taxon>Gammaproteobacteria</taxon>
        <taxon>Enterobacterales</taxon>
        <taxon>Yersiniaceae</taxon>
        <taxon>Serratia</taxon>
    </lineage>
</organism>
<dbReference type="Proteomes" id="UP000245399">
    <property type="component" value="Chromosome"/>
</dbReference>
<protein>
    <submittedName>
        <fullName evidence="2">Uncharacterized protein</fullName>
    </submittedName>
</protein>
<keyword evidence="1" id="KW-0472">Membrane</keyword>
<gene>
    <name evidence="2" type="ORF">DKC05_24285</name>
</gene>
<keyword evidence="1" id="KW-1133">Transmembrane helix</keyword>
<feature type="transmembrane region" description="Helical" evidence="1">
    <location>
        <begin position="67"/>
        <end position="88"/>
    </location>
</feature>
<evidence type="ECO:0000313" key="3">
    <source>
        <dbReference type="Proteomes" id="UP000245399"/>
    </source>
</evidence>
<feature type="transmembrane region" description="Helical" evidence="1">
    <location>
        <begin position="94"/>
        <end position="112"/>
    </location>
</feature>
<sequence>MNDNNVDKNSVSLSCRDEKKKIGDVNLKGIIDGVEINCTVDLSFHKAKESENGETKKEVQILTKAQWVIYFILPLLVVIVGFFIDSFIDASHHLTLFISPLAFGIIIHKMVMNSSNVNIHYFKKLVDTTGLVSSTLSASILIFKTINVENPYISMLDSLKDAGVFSSIIFYIIMALVYIVVWIFATSITIKLMITYDELIAMKNKA</sequence>
<keyword evidence="1" id="KW-0812">Transmembrane</keyword>
<feature type="transmembrane region" description="Helical" evidence="1">
    <location>
        <begin position="124"/>
        <end position="143"/>
    </location>
</feature>
<accession>A0A2V4G9T4</accession>
<dbReference type="RefSeq" id="WP_032260063.1">
    <property type="nucleotide sequence ID" value="NZ_CBDHXI010000402.1"/>
</dbReference>
<dbReference type="EMBL" id="CP029449">
    <property type="protein sequence ID" value="AWL70545.1"/>
    <property type="molecule type" value="Genomic_DNA"/>
</dbReference>